<dbReference type="AlphaFoldDB" id="A0A2M8LBK6"/>
<reference evidence="2" key="1">
    <citation type="submission" date="2017-09" db="EMBL/GenBank/DDBJ databases">
        <title>Depth-based differentiation of microbial function through sediment-hosted aquifers and enrichment of novel symbionts in the deep terrestrial subsurface.</title>
        <authorList>
            <person name="Probst A.J."/>
            <person name="Ladd B."/>
            <person name="Jarett J.K."/>
            <person name="Geller-Mcgrath D.E."/>
            <person name="Sieber C.M.K."/>
            <person name="Emerson J.B."/>
            <person name="Anantharaman K."/>
            <person name="Thomas B.C."/>
            <person name="Malmstrom R."/>
            <person name="Stieglmeier M."/>
            <person name="Klingl A."/>
            <person name="Woyke T."/>
            <person name="Ryan C.M."/>
            <person name="Banfield J.F."/>
        </authorList>
    </citation>
    <scope>NUCLEOTIDE SEQUENCE [LARGE SCALE GENOMIC DNA]</scope>
</reference>
<accession>A0A2M8LBK6</accession>
<dbReference type="EMBL" id="PFEQ01000013">
    <property type="protein sequence ID" value="PJE73998.1"/>
    <property type="molecule type" value="Genomic_DNA"/>
</dbReference>
<evidence type="ECO:0000313" key="2">
    <source>
        <dbReference type="Proteomes" id="UP000228700"/>
    </source>
</evidence>
<name>A0A2M8LBK6_9BACT</name>
<protein>
    <recommendedName>
        <fullName evidence="3">Transglutaminase-like domain-containing protein</fullName>
    </recommendedName>
</protein>
<dbReference type="Proteomes" id="UP000228700">
    <property type="component" value="Unassembled WGS sequence"/>
</dbReference>
<proteinExistence type="predicted"/>
<evidence type="ECO:0008006" key="3">
    <source>
        <dbReference type="Google" id="ProtNLM"/>
    </source>
</evidence>
<comment type="caution">
    <text evidence="1">The sequence shown here is derived from an EMBL/GenBank/DDBJ whole genome shotgun (WGS) entry which is preliminary data.</text>
</comment>
<evidence type="ECO:0000313" key="1">
    <source>
        <dbReference type="EMBL" id="PJE73998.1"/>
    </source>
</evidence>
<gene>
    <name evidence="1" type="ORF">COV01_02705</name>
</gene>
<sequence length="210" mass="24750">MRRFPYTSIANFKIFKKLNSPTKIQDFLNAIPHNFEEKEIYLSPLMVLKKNKAHCMEGALLASAIFWFHGKKSFIVNLSPTTDDLDHVITLFKENRHWGAVSKTNHAVLRYRDPVYETPHELVMSYFNEYFLDDGKKTLRSYSELIDMTTINSTWVTTEKNIVDIVYLLNETHHIDILKGLNPRRLRPADKIEVRAFIPTEWKKYSKKKK</sequence>
<organism evidence="1 2">
    <name type="scientific">Candidatus Taylorbacteria bacterium CG10_big_fil_rev_8_21_14_0_10_41_48</name>
    <dbReference type="NCBI Taxonomy" id="1975024"/>
    <lineage>
        <taxon>Bacteria</taxon>
        <taxon>Candidatus Tayloriibacteriota</taxon>
    </lineage>
</organism>